<protein>
    <submittedName>
        <fullName evidence="1">Uncharacterized protein</fullName>
    </submittedName>
</protein>
<dbReference type="RefSeq" id="WP_013007439.1">
    <property type="nucleotide sequence ID" value="NC_013939.1"/>
</dbReference>
<name>D3PC68_DEFDS</name>
<dbReference type="HOGENOM" id="CLU_2272749_0_0_0"/>
<reference evidence="1 2" key="1">
    <citation type="journal article" date="2010" name="DNA Res.">
        <title>Bacterial lifestyle in a deep-sea hydrothermal vent chimney revealed by the genome sequence of the thermophilic bacterium Deferribacter desulfuricans SSM1.</title>
        <authorList>
            <person name="Takaki Y."/>
            <person name="Shimamura S."/>
            <person name="Nakagawa S."/>
            <person name="Fukuhara Y."/>
            <person name="Horikawa H."/>
            <person name="Ankai A."/>
            <person name="Harada T."/>
            <person name="Hosoyama A."/>
            <person name="Oguchi A."/>
            <person name="Fukui S."/>
            <person name="Fujita N."/>
            <person name="Takami H."/>
            <person name="Takai K."/>
        </authorList>
    </citation>
    <scope>NUCLEOTIDE SEQUENCE [LARGE SCALE GENOMIC DNA]</scope>
    <source>
        <strain evidence="2">DSM 14783 / JCM 11476 / NBRC 101012 / SSM1</strain>
    </source>
</reference>
<evidence type="ECO:0000313" key="2">
    <source>
        <dbReference type="Proteomes" id="UP000001520"/>
    </source>
</evidence>
<dbReference type="KEGG" id="ddf:DEFDS_0711"/>
<sequence>MNEKFKNIHPKDYSFKKAELIDANKLLFDQLDNCNGFLHFEKTNDHKFMLYLTDDELNVSKMTYPFTVRELTNLIIEAFEQGKSKLGMFLLTYLTDEYEELIKN</sequence>
<organism evidence="1 2">
    <name type="scientific">Deferribacter desulfuricans (strain DSM 14783 / JCM 11476 / NBRC 101012 / SSM1)</name>
    <dbReference type="NCBI Taxonomy" id="639282"/>
    <lineage>
        <taxon>Bacteria</taxon>
        <taxon>Pseudomonadati</taxon>
        <taxon>Deferribacterota</taxon>
        <taxon>Deferribacteres</taxon>
        <taxon>Deferribacterales</taxon>
        <taxon>Deferribacteraceae</taxon>
        <taxon>Deferribacter</taxon>
    </lineage>
</organism>
<dbReference type="AlphaFoldDB" id="D3PC68"/>
<proteinExistence type="predicted"/>
<dbReference type="STRING" id="639282.DEFDS_0711"/>
<dbReference type="Proteomes" id="UP000001520">
    <property type="component" value="Chromosome"/>
</dbReference>
<accession>D3PC68</accession>
<dbReference type="EMBL" id="AP011529">
    <property type="protein sequence ID" value="BAI80191.1"/>
    <property type="molecule type" value="Genomic_DNA"/>
</dbReference>
<evidence type="ECO:0000313" key="1">
    <source>
        <dbReference type="EMBL" id="BAI80191.1"/>
    </source>
</evidence>
<keyword evidence="2" id="KW-1185">Reference proteome</keyword>
<gene>
    <name evidence="1" type="ordered locus">DEFDS_0711</name>
</gene>
<dbReference type="OrthoDB" id="9916363at2"/>